<evidence type="ECO:0000313" key="1">
    <source>
        <dbReference type="EMBL" id="MEX6634796.1"/>
    </source>
</evidence>
<dbReference type="RefSeq" id="WP_369314843.1">
    <property type="nucleotide sequence ID" value="NZ_JBEHZE010000004.1"/>
</dbReference>
<protein>
    <submittedName>
        <fullName evidence="1">Uncharacterized protein</fullName>
    </submittedName>
</protein>
<accession>A0ABV3Z7K9</accession>
<name>A0ABV3Z7K9_9PROT</name>
<gene>
    <name evidence="1" type="ORF">ABFZ84_14690</name>
</gene>
<organism evidence="1 2">
    <name type="scientific">Hyphococcus lacteus</name>
    <dbReference type="NCBI Taxonomy" id="3143536"/>
    <lineage>
        <taxon>Bacteria</taxon>
        <taxon>Pseudomonadati</taxon>
        <taxon>Pseudomonadota</taxon>
        <taxon>Alphaproteobacteria</taxon>
        <taxon>Parvularculales</taxon>
        <taxon>Parvularculaceae</taxon>
        <taxon>Hyphococcus</taxon>
    </lineage>
</organism>
<proteinExistence type="predicted"/>
<comment type="caution">
    <text evidence="1">The sequence shown here is derived from an EMBL/GenBank/DDBJ whole genome shotgun (WGS) entry which is preliminary data.</text>
</comment>
<dbReference type="Proteomes" id="UP001560685">
    <property type="component" value="Unassembled WGS sequence"/>
</dbReference>
<sequence length="64" mass="7224">MSVIIANIAFADYSLMGKIMAAGVPKHQGDFDHCYIRTVHRDRVIYHTTLTLNLTVSCESRLKT</sequence>
<evidence type="ECO:0000313" key="2">
    <source>
        <dbReference type="Proteomes" id="UP001560685"/>
    </source>
</evidence>
<keyword evidence="2" id="KW-1185">Reference proteome</keyword>
<reference evidence="1 2" key="1">
    <citation type="submission" date="2024-05" db="EMBL/GenBank/DDBJ databases">
        <title>Three bacterial strains, DH-69, EH-24, and ECK-19 isolated from coastal sediments.</title>
        <authorList>
            <person name="Ye Y.-Q."/>
            <person name="Du Z.-J."/>
        </authorList>
    </citation>
    <scope>NUCLEOTIDE SEQUENCE [LARGE SCALE GENOMIC DNA]</scope>
    <source>
        <strain evidence="1 2">ECK-19</strain>
    </source>
</reference>
<dbReference type="EMBL" id="JBEHZE010000004">
    <property type="protein sequence ID" value="MEX6634796.1"/>
    <property type="molecule type" value="Genomic_DNA"/>
</dbReference>